<accession>A0A5E4M4T0</accession>
<dbReference type="PROSITE" id="PS50222">
    <property type="entry name" value="EF_HAND_2"/>
    <property type="match status" value="1"/>
</dbReference>
<organism evidence="8 9">
    <name type="scientific">Cinara cedri</name>
    <dbReference type="NCBI Taxonomy" id="506608"/>
    <lineage>
        <taxon>Eukaryota</taxon>
        <taxon>Metazoa</taxon>
        <taxon>Ecdysozoa</taxon>
        <taxon>Arthropoda</taxon>
        <taxon>Hexapoda</taxon>
        <taxon>Insecta</taxon>
        <taxon>Pterygota</taxon>
        <taxon>Neoptera</taxon>
        <taxon>Paraneoptera</taxon>
        <taxon>Hemiptera</taxon>
        <taxon>Sternorrhyncha</taxon>
        <taxon>Aphidomorpha</taxon>
        <taxon>Aphidoidea</taxon>
        <taxon>Aphididae</taxon>
        <taxon>Lachninae</taxon>
        <taxon>Cinara</taxon>
    </lineage>
</organism>
<dbReference type="Proteomes" id="UP000325440">
    <property type="component" value="Unassembled WGS sequence"/>
</dbReference>
<comment type="subcellular location">
    <subcellularLocation>
        <location evidence="1">Cell junction</location>
        <location evidence="1">Adherens junction</location>
    </subcellularLocation>
</comment>
<evidence type="ECO:0000256" key="4">
    <source>
        <dbReference type="ARBA" id="ARBA00023054"/>
    </source>
</evidence>
<evidence type="ECO:0000256" key="3">
    <source>
        <dbReference type="ARBA" id="ARBA00022949"/>
    </source>
</evidence>
<feature type="compositionally biased region" description="Polar residues" evidence="6">
    <location>
        <begin position="38"/>
        <end position="49"/>
    </location>
</feature>
<feature type="compositionally biased region" description="Polar residues" evidence="6">
    <location>
        <begin position="233"/>
        <end position="244"/>
    </location>
</feature>
<evidence type="ECO:0000259" key="7">
    <source>
        <dbReference type="PROSITE" id="PS50222"/>
    </source>
</evidence>
<dbReference type="InterPro" id="IPR002048">
    <property type="entry name" value="EF_hand_dom"/>
</dbReference>
<dbReference type="PANTHER" id="PTHR13546:SF15">
    <property type="entry name" value="CCDC85"/>
    <property type="match status" value="1"/>
</dbReference>
<keyword evidence="4 5" id="KW-0175">Coiled coil</keyword>
<protein>
    <submittedName>
        <fullName evidence="8">CCDC85 family,EF-hand domain</fullName>
    </submittedName>
</protein>
<evidence type="ECO:0000313" key="8">
    <source>
        <dbReference type="EMBL" id="VVC27027.1"/>
    </source>
</evidence>
<evidence type="ECO:0000313" key="9">
    <source>
        <dbReference type="Proteomes" id="UP000325440"/>
    </source>
</evidence>
<feature type="coiled-coil region" evidence="5">
    <location>
        <begin position="276"/>
        <end position="303"/>
    </location>
</feature>
<evidence type="ECO:0000256" key="1">
    <source>
        <dbReference type="ARBA" id="ARBA00004536"/>
    </source>
</evidence>
<evidence type="ECO:0000256" key="2">
    <source>
        <dbReference type="ARBA" id="ARBA00009052"/>
    </source>
</evidence>
<evidence type="ECO:0000256" key="6">
    <source>
        <dbReference type="SAM" id="MobiDB-lite"/>
    </source>
</evidence>
<dbReference type="Pfam" id="PF10226">
    <property type="entry name" value="CCDC85"/>
    <property type="match status" value="1"/>
</dbReference>
<feature type="compositionally biased region" description="Polar residues" evidence="6">
    <location>
        <begin position="1"/>
        <end position="22"/>
    </location>
</feature>
<dbReference type="PANTHER" id="PTHR13546">
    <property type="entry name" value="RE60986P"/>
    <property type="match status" value="1"/>
</dbReference>
<dbReference type="AlphaFoldDB" id="A0A5E4M4T0"/>
<dbReference type="OrthoDB" id="10056395at2759"/>
<feature type="region of interest" description="Disordered" evidence="6">
    <location>
        <begin position="220"/>
        <end position="244"/>
    </location>
</feature>
<dbReference type="GO" id="GO:0005509">
    <property type="term" value="F:calcium ion binding"/>
    <property type="evidence" value="ECO:0007669"/>
    <property type="project" value="InterPro"/>
</dbReference>
<dbReference type="GO" id="GO:0005912">
    <property type="term" value="C:adherens junction"/>
    <property type="evidence" value="ECO:0007669"/>
    <property type="project" value="UniProtKB-SubCell"/>
</dbReference>
<reference evidence="8 9" key="1">
    <citation type="submission" date="2019-08" db="EMBL/GenBank/DDBJ databases">
        <authorList>
            <person name="Alioto T."/>
            <person name="Alioto T."/>
            <person name="Gomez Garrido J."/>
        </authorList>
    </citation>
    <scope>NUCLEOTIDE SEQUENCE [LARGE SCALE GENOMIC DNA]</scope>
</reference>
<gene>
    <name evidence="8" type="ORF">CINCED_3A010272</name>
</gene>
<proteinExistence type="inferred from homology"/>
<name>A0A5E4M4T0_9HEMI</name>
<evidence type="ECO:0000256" key="5">
    <source>
        <dbReference type="SAM" id="Coils"/>
    </source>
</evidence>
<keyword evidence="9" id="KW-1185">Reference proteome</keyword>
<dbReference type="InterPro" id="IPR019359">
    <property type="entry name" value="CCDC85"/>
</dbReference>
<sequence>MSCVSGLQKNYNGQNSAISQKPNVVIPPKYQPPPSPNHPYNVQLSNYHPSNIDRKQQGEKPYANTTDNNRYRTLPGEQTSDMLKFVRKIDSDNTNKISSDQVGQLMGEINNLKEMNQRLNDENQELRDLCCFLDDDRQKGRKLAREWQRFGRYTASVMRQEVAAYQVKLRHLEAKQQHLIEDNMELKELCLYLDEERCGPNRLRDNSVCRICGNSTGSGNLPEELHRRDEGDGSSSSTNADENMITGNQSQDLYHRQLHQTNDQHILPDQRSFNYIRQLEAKVKELEEEKNKLSKTIIQEEQIDQKINNWNADNSFPKMRHQESVLTALQVLELREQLEGKRDESNNVVDMEDEEKALLREMCNVVWRKLEDAQ</sequence>
<comment type="similarity">
    <text evidence="2">Belongs to the CCDC85 family.</text>
</comment>
<feature type="region of interest" description="Disordered" evidence="6">
    <location>
        <begin position="1"/>
        <end position="75"/>
    </location>
</feature>
<feature type="domain" description="EF-hand" evidence="7">
    <location>
        <begin position="77"/>
        <end position="112"/>
    </location>
</feature>
<keyword evidence="3" id="KW-0965">Cell junction</keyword>
<feature type="coiled-coil region" evidence="5">
    <location>
        <begin position="102"/>
        <end position="129"/>
    </location>
</feature>
<feature type="coiled-coil region" evidence="5">
    <location>
        <begin position="155"/>
        <end position="189"/>
    </location>
</feature>
<dbReference type="EMBL" id="CABPRJ010000057">
    <property type="protein sequence ID" value="VVC27027.1"/>
    <property type="molecule type" value="Genomic_DNA"/>
</dbReference>